<dbReference type="PANTHER" id="PTHR43785:SF12">
    <property type="entry name" value="TYPE-1 GLUTAMINE SYNTHETASE 2"/>
    <property type="match status" value="1"/>
</dbReference>
<sequence>MLTVDRLRELVDTGEVDTVLVAIVDMQGRLQGKRCAARYFLGEVLEHAAEGCNYLLAVDADMNTVDGYAMSSWDTGYGDFVMKPDLSTLRRLPWHPGTALVMCDIEWEDGQPVAASPRQILRRQLDRLAERGLRAHVGTELEFIVFDNTYEDAWNRGYRDLTPANQYNVDYSLLGTGRVEPLLRDIRNHMAGAGLEVESAKGECNPGQHEIAFRYKEALVTCDNHSVYKTGAKEIAAQHGKSLTFMAKYNEREGNSCHIHLSLRSADGEPVFAEASGMSPLMRSFLAGQLAGLRELTYFLAPNVNSYKRFVEGSFAPTTVAWGRDNRTCALRVVGHGPSLRFENRVPGGDVNPYLAVAALIAAGLHGLENDLRLEDEFVGNAYASGRATVPTTLRDAASLFARSEIAHHAFGDDVVRHYLNAARVELAAYDSVVTDWERVRGFERL</sequence>
<dbReference type="EMBL" id="RBXO01000001">
    <property type="protein sequence ID" value="RKT56038.1"/>
    <property type="molecule type" value="Genomic_DNA"/>
</dbReference>
<dbReference type="PROSITE" id="PS51987">
    <property type="entry name" value="GS_CATALYTIC"/>
    <property type="match status" value="1"/>
</dbReference>
<dbReference type="InterPro" id="IPR014746">
    <property type="entry name" value="Gln_synth/guanido_kin_cat_dom"/>
</dbReference>
<keyword evidence="3" id="KW-0547">Nucleotide-binding</keyword>
<dbReference type="RefSeq" id="WP_121007665.1">
    <property type="nucleotide sequence ID" value="NZ_RBXO01000001.1"/>
</dbReference>
<organism evidence="9 10">
    <name type="scientific">Saccharothrix australiensis</name>
    <dbReference type="NCBI Taxonomy" id="2072"/>
    <lineage>
        <taxon>Bacteria</taxon>
        <taxon>Bacillati</taxon>
        <taxon>Actinomycetota</taxon>
        <taxon>Actinomycetes</taxon>
        <taxon>Pseudonocardiales</taxon>
        <taxon>Pseudonocardiaceae</taxon>
        <taxon>Saccharothrix</taxon>
    </lineage>
</organism>
<evidence type="ECO:0000313" key="10">
    <source>
        <dbReference type="Proteomes" id="UP000282084"/>
    </source>
</evidence>
<dbReference type="SMART" id="SM01230">
    <property type="entry name" value="Gln-synt_C"/>
    <property type="match status" value="1"/>
</dbReference>
<evidence type="ECO:0000256" key="5">
    <source>
        <dbReference type="PROSITE-ProRule" id="PRU01330"/>
    </source>
</evidence>
<dbReference type="Gene3D" id="3.30.590.10">
    <property type="entry name" value="Glutamine synthetase/guanido kinase, catalytic domain"/>
    <property type="match status" value="1"/>
</dbReference>
<comment type="caution">
    <text evidence="9">The sequence shown here is derived from an EMBL/GenBank/DDBJ whole genome shotgun (WGS) entry which is preliminary data.</text>
</comment>
<dbReference type="Proteomes" id="UP000282084">
    <property type="component" value="Unassembled WGS sequence"/>
</dbReference>
<dbReference type="Pfam" id="PF00120">
    <property type="entry name" value="Gln-synt_C"/>
    <property type="match status" value="1"/>
</dbReference>
<dbReference type="OrthoDB" id="9807095at2"/>
<evidence type="ECO:0000313" key="9">
    <source>
        <dbReference type="EMBL" id="RKT56038.1"/>
    </source>
</evidence>
<dbReference type="InterPro" id="IPR036651">
    <property type="entry name" value="Gln_synt_N_sf"/>
</dbReference>
<feature type="domain" description="GS beta-grasp" evidence="7">
    <location>
        <begin position="14"/>
        <end position="110"/>
    </location>
</feature>
<gene>
    <name evidence="9" type="ORF">C8E97_4726</name>
</gene>
<keyword evidence="2" id="KW-0436">Ligase</keyword>
<evidence type="ECO:0000256" key="2">
    <source>
        <dbReference type="ARBA" id="ARBA00022598"/>
    </source>
</evidence>
<proteinExistence type="inferred from homology"/>
<feature type="domain" description="GS catalytic" evidence="8">
    <location>
        <begin position="117"/>
        <end position="446"/>
    </location>
</feature>
<dbReference type="FunFam" id="3.30.590.10:FF:000005">
    <property type="entry name" value="Probable glutamine synthetase"/>
    <property type="match status" value="1"/>
</dbReference>
<evidence type="ECO:0000256" key="3">
    <source>
        <dbReference type="ARBA" id="ARBA00022741"/>
    </source>
</evidence>
<protein>
    <submittedName>
        <fullName evidence="9">Glutamine synthetase</fullName>
    </submittedName>
</protein>
<dbReference type="AlphaFoldDB" id="A0A495W8F3"/>
<dbReference type="InterPro" id="IPR008146">
    <property type="entry name" value="Gln_synth_cat_dom"/>
</dbReference>
<keyword evidence="4" id="KW-0067">ATP-binding</keyword>
<dbReference type="GO" id="GO:0004356">
    <property type="term" value="F:glutamine synthetase activity"/>
    <property type="evidence" value="ECO:0007669"/>
    <property type="project" value="InterPro"/>
</dbReference>
<dbReference type="PANTHER" id="PTHR43785">
    <property type="entry name" value="GAMMA-GLUTAMYLPUTRESCINE SYNTHETASE"/>
    <property type="match status" value="1"/>
</dbReference>
<evidence type="ECO:0000256" key="6">
    <source>
        <dbReference type="RuleBase" id="RU000384"/>
    </source>
</evidence>
<dbReference type="GO" id="GO:0006542">
    <property type="term" value="P:glutamine biosynthetic process"/>
    <property type="evidence" value="ECO:0007669"/>
    <property type="project" value="InterPro"/>
</dbReference>
<dbReference type="GO" id="GO:0006576">
    <property type="term" value="P:biogenic amine metabolic process"/>
    <property type="evidence" value="ECO:0007669"/>
    <property type="project" value="UniProtKB-ARBA"/>
</dbReference>
<dbReference type="PROSITE" id="PS51986">
    <property type="entry name" value="GS_BETA_GRASP"/>
    <property type="match status" value="1"/>
</dbReference>
<comment type="similarity">
    <text evidence="1 5 6">Belongs to the glutamine synthetase family.</text>
</comment>
<dbReference type="SUPFAM" id="SSF54368">
    <property type="entry name" value="Glutamine synthetase, N-terminal domain"/>
    <property type="match status" value="1"/>
</dbReference>
<dbReference type="GO" id="GO:0005524">
    <property type="term" value="F:ATP binding"/>
    <property type="evidence" value="ECO:0007669"/>
    <property type="project" value="UniProtKB-KW"/>
</dbReference>
<dbReference type="InterPro" id="IPR008147">
    <property type="entry name" value="Gln_synt_N"/>
</dbReference>
<evidence type="ECO:0000256" key="4">
    <source>
        <dbReference type="ARBA" id="ARBA00022840"/>
    </source>
</evidence>
<evidence type="ECO:0000259" key="8">
    <source>
        <dbReference type="PROSITE" id="PS51987"/>
    </source>
</evidence>
<accession>A0A495W8F3</accession>
<evidence type="ECO:0000256" key="1">
    <source>
        <dbReference type="ARBA" id="ARBA00009897"/>
    </source>
</evidence>
<dbReference type="Gene3D" id="3.10.20.70">
    <property type="entry name" value="Glutamine synthetase, N-terminal domain"/>
    <property type="match status" value="1"/>
</dbReference>
<keyword evidence="10" id="KW-1185">Reference proteome</keyword>
<name>A0A495W8F3_9PSEU</name>
<dbReference type="GO" id="GO:0042402">
    <property type="term" value="P:biogenic amine catabolic process"/>
    <property type="evidence" value="ECO:0007669"/>
    <property type="project" value="UniProtKB-ARBA"/>
</dbReference>
<dbReference type="SUPFAM" id="SSF55931">
    <property type="entry name" value="Glutamine synthetase/guanido kinase"/>
    <property type="match status" value="1"/>
</dbReference>
<evidence type="ECO:0000259" key="7">
    <source>
        <dbReference type="PROSITE" id="PS51986"/>
    </source>
</evidence>
<reference evidence="9 10" key="1">
    <citation type="submission" date="2018-10" db="EMBL/GenBank/DDBJ databases">
        <title>Sequencing the genomes of 1000 actinobacteria strains.</title>
        <authorList>
            <person name="Klenk H.-P."/>
        </authorList>
    </citation>
    <scope>NUCLEOTIDE SEQUENCE [LARGE SCALE GENOMIC DNA]</scope>
    <source>
        <strain evidence="9 10">DSM 43800</strain>
    </source>
</reference>
<dbReference type="FunFam" id="3.10.20.70:FF:000015">
    <property type="entry name" value="Putative glutamine synthetase"/>
    <property type="match status" value="1"/>
</dbReference>